<proteinExistence type="predicted"/>
<keyword evidence="2" id="KW-1185">Reference proteome</keyword>
<protein>
    <submittedName>
        <fullName evidence="1">Uncharacterized protein</fullName>
    </submittedName>
</protein>
<evidence type="ECO:0000313" key="1">
    <source>
        <dbReference type="EMBL" id="CAL1615462.1"/>
    </source>
</evidence>
<organism evidence="1 2">
    <name type="scientific">Knipowitschia caucasica</name>
    <name type="common">Caucasian dwarf goby</name>
    <name type="synonym">Pomatoschistus caucasicus</name>
    <dbReference type="NCBI Taxonomy" id="637954"/>
    <lineage>
        <taxon>Eukaryota</taxon>
        <taxon>Metazoa</taxon>
        <taxon>Chordata</taxon>
        <taxon>Craniata</taxon>
        <taxon>Vertebrata</taxon>
        <taxon>Euteleostomi</taxon>
        <taxon>Actinopterygii</taxon>
        <taxon>Neopterygii</taxon>
        <taxon>Teleostei</taxon>
        <taxon>Neoteleostei</taxon>
        <taxon>Acanthomorphata</taxon>
        <taxon>Gobiaria</taxon>
        <taxon>Gobiiformes</taxon>
        <taxon>Gobioidei</taxon>
        <taxon>Gobiidae</taxon>
        <taxon>Gobiinae</taxon>
        <taxon>Knipowitschia</taxon>
    </lineage>
</organism>
<evidence type="ECO:0000313" key="2">
    <source>
        <dbReference type="Proteomes" id="UP001497482"/>
    </source>
</evidence>
<accession>A0AAV2MPH4</accession>
<dbReference type="Proteomes" id="UP001497482">
    <property type="component" value="Chromosome 9"/>
</dbReference>
<reference evidence="1 2" key="1">
    <citation type="submission" date="2024-04" db="EMBL/GenBank/DDBJ databases">
        <authorList>
            <person name="Waldvogel A.-M."/>
            <person name="Schoenle A."/>
        </authorList>
    </citation>
    <scope>NUCLEOTIDE SEQUENCE [LARGE SCALE GENOMIC DNA]</scope>
</reference>
<dbReference type="AlphaFoldDB" id="A0AAV2MPH4"/>
<dbReference type="EMBL" id="OZ035831">
    <property type="protein sequence ID" value="CAL1615462.1"/>
    <property type="molecule type" value="Genomic_DNA"/>
</dbReference>
<sequence length="86" mass="9618">MALALWRWLTSQSEEDRGHLASVTGVRLASELYNRVTGQDQIEAFKKECIVGIADFIKQNPGATEAQLNSELEKRVLVFAARVQTL</sequence>
<gene>
    <name evidence="1" type="ORF">KC01_LOCUS41411</name>
</gene>
<name>A0AAV2MPH4_KNICA</name>